<dbReference type="EMBL" id="JABEZX010000013">
    <property type="protein sequence ID" value="MBA0574399.1"/>
    <property type="molecule type" value="Genomic_DNA"/>
</dbReference>
<name>A0A7J8NBU4_9ROSI</name>
<evidence type="ECO:0000256" key="1">
    <source>
        <dbReference type="SAM" id="MobiDB-lite"/>
    </source>
</evidence>
<comment type="caution">
    <text evidence="2">The sequence shown here is derived from an EMBL/GenBank/DDBJ whole genome shotgun (WGS) entry which is preliminary data.</text>
</comment>
<organism evidence="2 3">
    <name type="scientific">Gossypium lobatum</name>
    <dbReference type="NCBI Taxonomy" id="34289"/>
    <lineage>
        <taxon>Eukaryota</taxon>
        <taxon>Viridiplantae</taxon>
        <taxon>Streptophyta</taxon>
        <taxon>Embryophyta</taxon>
        <taxon>Tracheophyta</taxon>
        <taxon>Spermatophyta</taxon>
        <taxon>Magnoliopsida</taxon>
        <taxon>eudicotyledons</taxon>
        <taxon>Gunneridae</taxon>
        <taxon>Pentapetalae</taxon>
        <taxon>rosids</taxon>
        <taxon>malvids</taxon>
        <taxon>Malvales</taxon>
        <taxon>Malvaceae</taxon>
        <taxon>Malvoideae</taxon>
        <taxon>Gossypium</taxon>
    </lineage>
</organism>
<proteinExistence type="predicted"/>
<evidence type="ECO:0000313" key="3">
    <source>
        <dbReference type="Proteomes" id="UP000593572"/>
    </source>
</evidence>
<evidence type="ECO:0000313" key="2">
    <source>
        <dbReference type="EMBL" id="MBA0574399.1"/>
    </source>
</evidence>
<accession>A0A7J8NBU4</accession>
<gene>
    <name evidence="2" type="ORF">Golob_001607</name>
</gene>
<protein>
    <submittedName>
        <fullName evidence="2">Uncharacterized protein</fullName>
    </submittedName>
</protein>
<keyword evidence="3" id="KW-1185">Reference proteome</keyword>
<dbReference type="Proteomes" id="UP000593572">
    <property type="component" value="Unassembled WGS sequence"/>
</dbReference>
<feature type="region of interest" description="Disordered" evidence="1">
    <location>
        <begin position="1"/>
        <end position="32"/>
    </location>
</feature>
<sequence>MATESQFSSGASDWWLQESVSSTRRNRPPHQP</sequence>
<dbReference type="AlphaFoldDB" id="A0A7J8NBU4"/>
<feature type="compositionally biased region" description="Polar residues" evidence="1">
    <location>
        <begin position="1"/>
        <end position="11"/>
    </location>
</feature>
<reference evidence="2 3" key="1">
    <citation type="journal article" date="2019" name="Genome Biol. Evol.">
        <title>Insights into the evolution of the New World diploid cottons (Gossypium, subgenus Houzingenia) based on genome sequencing.</title>
        <authorList>
            <person name="Grover C.E."/>
            <person name="Arick M.A. 2nd"/>
            <person name="Thrash A."/>
            <person name="Conover J.L."/>
            <person name="Sanders W.S."/>
            <person name="Peterson D.G."/>
            <person name="Frelichowski J.E."/>
            <person name="Scheffler J.A."/>
            <person name="Scheffler B.E."/>
            <person name="Wendel J.F."/>
        </authorList>
    </citation>
    <scope>NUCLEOTIDE SEQUENCE [LARGE SCALE GENOMIC DNA]</scope>
    <source>
        <strain evidence="2">157</strain>
        <tissue evidence="2">Leaf</tissue>
    </source>
</reference>